<dbReference type="InterPro" id="IPR051943">
    <property type="entry name" value="TRAFAC_Dynamin-like_GTPase"/>
</dbReference>
<feature type="coiled-coil region" evidence="1">
    <location>
        <begin position="593"/>
        <end position="659"/>
    </location>
</feature>
<dbReference type="PANTHER" id="PTHR43681">
    <property type="entry name" value="TRANSMEMBRANE GTPASE FZO"/>
    <property type="match status" value="1"/>
</dbReference>
<evidence type="ECO:0000256" key="1">
    <source>
        <dbReference type="SAM" id="Coils"/>
    </source>
</evidence>
<gene>
    <name evidence="3" type="ORF">H9894_04655</name>
</gene>
<evidence type="ECO:0000313" key="3">
    <source>
        <dbReference type="EMBL" id="HIW00461.1"/>
    </source>
</evidence>
<organism evidence="3 4">
    <name type="scientific">Candidatus Desulfovibrio intestinipullorum</name>
    <dbReference type="NCBI Taxonomy" id="2838536"/>
    <lineage>
        <taxon>Bacteria</taxon>
        <taxon>Pseudomonadati</taxon>
        <taxon>Thermodesulfobacteriota</taxon>
        <taxon>Desulfovibrionia</taxon>
        <taxon>Desulfovibrionales</taxon>
        <taxon>Desulfovibrionaceae</taxon>
        <taxon>Desulfovibrio</taxon>
    </lineage>
</organism>
<evidence type="ECO:0000259" key="2">
    <source>
        <dbReference type="Pfam" id="PF00350"/>
    </source>
</evidence>
<dbReference type="Gene3D" id="3.40.50.300">
    <property type="entry name" value="P-loop containing nucleotide triphosphate hydrolases"/>
    <property type="match status" value="1"/>
</dbReference>
<evidence type="ECO:0000313" key="4">
    <source>
        <dbReference type="Proteomes" id="UP000886752"/>
    </source>
</evidence>
<reference evidence="3" key="1">
    <citation type="journal article" date="2021" name="PeerJ">
        <title>Extensive microbial diversity within the chicken gut microbiome revealed by metagenomics and culture.</title>
        <authorList>
            <person name="Gilroy R."/>
            <person name="Ravi A."/>
            <person name="Getino M."/>
            <person name="Pursley I."/>
            <person name="Horton D.L."/>
            <person name="Alikhan N.F."/>
            <person name="Baker D."/>
            <person name="Gharbi K."/>
            <person name="Hall N."/>
            <person name="Watson M."/>
            <person name="Adriaenssens E.M."/>
            <person name="Foster-Nyarko E."/>
            <person name="Jarju S."/>
            <person name="Secka A."/>
            <person name="Antonio M."/>
            <person name="Oren A."/>
            <person name="Chaudhuri R.R."/>
            <person name="La Ragione R."/>
            <person name="Hildebrand F."/>
            <person name="Pallen M.J."/>
        </authorList>
    </citation>
    <scope>NUCLEOTIDE SEQUENCE</scope>
    <source>
        <strain evidence="3">ChiHecec2B26-446</strain>
    </source>
</reference>
<dbReference type="PANTHER" id="PTHR43681:SF1">
    <property type="entry name" value="SARCALUMENIN"/>
    <property type="match status" value="1"/>
</dbReference>
<comment type="caution">
    <text evidence="3">The sequence shown here is derived from an EMBL/GenBank/DDBJ whole genome shotgun (WGS) entry which is preliminary data.</text>
</comment>
<dbReference type="Pfam" id="PF00350">
    <property type="entry name" value="Dynamin_N"/>
    <property type="match status" value="1"/>
</dbReference>
<dbReference type="EMBL" id="DXHV01000050">
    <property type="protein sequence ID" value="HIW00461.1"/>
    <property type="molecule type" value="Genomic_DNA"/>
</dbReference>
<feature type="coiled-coil region" evidence="1">
    <location>
        <begin position="406"/>
        <end position="457"/>
    </location>
</feature>
<keyword evidence="1" id="KW-0175">Coiled coil</keyword>
<name>A0A9D1PWN8_9BACT</name>
<dbReference type="InterPro" id="IPR027417">
    <property type="entry name" value="P-loop_NTPase"/>
</dbReference>
<dbReference type="InterPro" id="IPR045063">
    <property type="entry name" value="Dynamin_N"/>
</dbReference>
<dbReference type="Proteomes" id="UP000886752">
    <property type="component" value="Unassembled WGS sequence"/>
</dbReference>
<sequence length="754" mass="83991">MDYARLRECVPQAECERLDALWEQTGGNLSPLHVCIAGAFSTGKTTLLNTLLGSALLPVALEETTALPTFVEYAAAPRYELVSTSSVTPVLPEQLRAVITNPPQEARLLSIGLPIPWLQGLCLVDLPGGGSLDERNLEYGREQLRQADAVIYLLAPRGATRDDISNLTLLHTRSKKVLLGVAQWDLVEEAVARGEKEPDLAAWAAYILYQTGLDCTLCPVSRTGLGQDRVIDFLQQAARELRDLRLRRFVAEARPLLTGMLEQRKEAANMLAAETEEALRQNHEVLLQQKKELLELRRQVEGRKQEETQAILQRWDSGCEELSLQLEEGLRASAEQWTDKEGEEAFLDRGETLLRETLAQAAALGQSLSQRYGQMDIPEVELQRQHLYLAPPAPVSAADFLDVGRLELLEQRMKTLQQQRLAAEENQTTPDLLRQEIREQEQLADDLQRQRQEILSMPLPRIQVTEGTGNGRALGRIIGEVADVALLFLLPATAATKVGSLAGRAGKMLGMSARAAGTAAKVAKTGASVALNLNRAAQGAQVLQTQRGVQLPPEVLDKIGKLEMLSLGYWGERIGSAIDGTPVTSSHTDPEALREQQEALQKIDNALRTCQLRLFDLEHELSAPHANTAAIESEMKSLRDEMEALAAQAEQRKADEESSRQREFQSMLAYEKKRCGKTWLHVFTQQCQSMRRLLQTMLRNWWEGYLPEVLGGRERSVQALIEQMKELPAQRQQREAALHAETEHLCQALRALEE</sequence>
<reference evidence="3" key="2">
    <citation type="submission" date="2021-04" db="EMBL/GenBank/DDBJ databases">
        <authorList>
            <person name="Gilroy R."/>
        </authorList>
    </citation>
    <scope>NUCLEOTIDE SEQUENCE</scope>
    <source>
        <strain evidence="3">ChiHecec2B26-446</strain>
    </source>
</reference>
<accession>A0A9D1PWN8</accession>
<dbReference type="SUPFAM" id="SSF52540">
    <property type="entry name" value="P-loop containing nucleoside triphosphate hydrolases"/>
    <property type="match status" value="1"/>
</dbReference>
<protein>
    <submittedName>
        <fullName evidence="3">Dynamin family protein</fullName>
    </submittedName>
</protein>
<dbReference type="AlphaFoldDB" id="A0A9D1PWN8"/>
<proteinExistence type="predicted"/>
<feature type="domain" description="Dynamin N-terminal" evidence="2">
    <location>
        <begin position="34"/>
        <end position="156"/>
    </location>
</feature>
<feature type="coiled-coil region" evidence="1">
    <location>
        <begin position="234"/>
        <end position="310"/>
    </location>
</feature>